<sequence length="40" mass="4648">MGKSYTFGGRFARERAFSWQLSILASNWATVLRWGELQIL</sequence>
<protein>
    <submittedName>
        <fullName evidence="1">Uncharacterized protein</fullName>
    </submittedName>
</protein>
<name>A0A2P2JFI3_RHIMU</name>
<reference evidence="1" key="1">
    <citation type="submission" date="2018-02" db="EMBL/GenBank/DDBJ databases">
        <title>Rhizophora mucronata_Transcriptome.</title>
        <authorList>
            <person name="Meera S.P."/>
            <person name="Sreeshan A."/>
            <person name="Augustine A."/>
        </authorList>
    </citation>
    <scope>NUCLEOTIDE SEQUENCE</scope>
    <source>
        <tissue evidence="1">Leaf</tissue>
    </source>
</reference>
<organism evidence="1">
    <name type="scientific">Rhizophora mucronata</name>
    <name type="common">Asiatic mangrove</name>
    <dbReference type="NCBI Taxonomy" id="61149"/>
    <lineage>
        <taxon>Eukaryota</taxon>
        <taxon>Viridiplantae</taxon>
        <taxon>Streptophyta</taxon>
        <taxon>Embryophyta</taxon>
        <taxon>Tracheophyta</taxon>
        <taxon>Spermatophyta</taxon>
        <taxon>Magnoliopsida</taxon>
        <taxon>eudicotyledons</taxon>
        <taxon>Gunneridae</taxon>
        <taxon>Pentapetalae</taxon>
        <taxon>rosids</taxon>
        <taxon>fabids</taxon>
        <taxon>Malpighiales</taxon>
        <taxon>Rhizophoraceae</taxon>
        <taxon>Rhizophora</taxon>
    </lineage>
</organism>
<evidence type="ECO:0000313" key="1">
    <source>
        <dbReference type="EMBL" id="MBW92215.1"/>
    </source>
</evidence>
<dbReference type="EMBL" id="GGEC01011732">
    <property type="protein sequence ID" value="MBW92215.1"/>
    <property type="molecule type" value="Transcribed_RNA"/>
</dbReference>
<accession>A0A2P2JFI3</accession>
<dbReference type="AlphaFoldDB" id="A0A2P2JFI3"/>
<proteinExistence type="predicted"/>